<dbReference type="GO" id="GO:0030154">
    <property type="term" value="P:cell differentiation"/>
    <property type="evidence" value="ECO:0007669"/>
    <property type="project" value="UniProtKB-KW"/>
</dbReference>
<evidence type="ECO:0000256" key="3">
    <source>
        <dbReference type="ARBA" id="ARBA00022782"/>
    </source>
</evidence>
<dbReference type="SUPFAM" id="SSF47459">
    <property type="entry name" value="HLH, helix-loop-helix DNA-binding domain"/>
    <property type="match status" value="1"/>
</dbReference>
<evidence type="ECO:0000256" key="9">
    <source>
        <dbReference type="SAM" id="MobiDB-lite"/>
    </source>
</evidence>
<sequence length="164" mass="18904">QMLREHREALAKAEAKVDKINVIKERDRRKRIKSSCDQLRDLLPKFEGRRNDMASVLEMTVKYLELVQTLIPPQERSRTLSVPEGLYKKWQKPTSKTRAKNACSRQESDKRTRGRRKISKNEHTSRTTKRKKQTRAGSAGVGQHAEQLSSPSFSEEQTMMPIAG</sequence>
<organism evidence="11 12">
    <name type="scientific">Scyliorhinus torazame</name>
    <name type="common">Cloudy catshark</name>
    <name type="synonym">Catulus torazame</name>
    <dbReference type="NCBI Taxonomy" id="75743"/>
    <lineage>
        <taxon>Eukaryota</taxon>
        <taxon>Metazoa</taxon>
        <taxon>Chordata</taxon>
        <taxon>Craniata</taxon>
        <taxon>Vertebrata</taxon>
        <taxon>Chondrichthyes</taxon>
        <taxon>Elasmobranchii</taxon>
        <taxon>Galeomorphii</taxon>
        <taxon>Galeoidea</taxon>
        <taxon>Carcharhiniformes</taxon>
        <taxon>Scyliorhinidae</taxon>
        <taxon>Scyliorhinus</taxon>
    </lineage>
</organism>
<name>A0A401PNB9_SCYTO</name>
<evidence type="ECO:0000256" key="5">
    <source>
        <dbReference type="ARBA" id="ARBA00023015"/>
    </source>
</evidence>
<dbReference type="GO" id="GO:0005634">
    <property type="term" value="C:nucleus"/>
    <property type="evidence" value="ECO:0007669"/>
    <property type="project" value="UniProtKB-SubCell"/>
</dbReference>
<dbReference type="EMBL" id="BFAA01001041">
    <property type="protein sequence ID" value="GCB74627.1"/>
    <property type="molecule type" value="Genomic_DNA"/>
</dbReference>
<dbReference type="Pfam" id="PF00010">
    <property type="entry name" value="HLH"/>
    <property type="match status" value="1"/>
</dbReference>
<dbReference type="InterPro" id="IPR036638">
    <property type="entry name" value="HLH_DNA-bd_sf"/>
</dbReference>
<dbReference type="CDD" id="cd18908">
    <property type="entry name" value="bHLH_SOHLH1_2"/>
    <property type="match status" value="1"/>
</dbReference>
<keyword evidence="3" id="KW-0221">Differentiation</keyword>
<keyword evidence="4" id="KW-0744">Spermatogenesis</keyword>
<dbReference type="InterPro" id="IPR011598">
    <property type="entry name" value="bHLH_dom"/>
</dbReference>
<feature type="non-terminal residue" evidence="11">
    <location>
        <position position="164"/>
    </location>
</feature>
<feature type="compositionally biased region" description="Basic residues" evidence="9">
    <location>
        <begin position="89"/>
        <end position="99"/>
    </location>
</feature>
<feature type="compositionally biased region" description="Polar residues" evidence="9">
    <location>
        <begin position="146"/>
        <end position="157"/>
    </location>
</feature>
<dbReference type="Proteomes" id="UP000288216">
    <property type="component" value="Unassembled WGS sequence"/>
</dbReference>
<keyword evidence="7" id="KW-0804">Transcription</keyword>
<dbReference type="GO" id="GO:0000978">
    <property type="term" value="F:RNA polymerase II cis-regulatory region sequence-specific DNA binding"/>
    <property type="evidence" value="ECO:0007669"/>
    <property type="project" value="TreeGrafter"/>
</dbReference>
<evidence type="ECO:0000259" key="10">
    <source>
        <dbReference type="PROSITE" id="PS50888"/>
    </source>
</evidence>
<feature type="region of interest" description="Disordered" evidence="9">
    <location>
        <begin position="73"/>
        <end position="164"/>
    </location>
</feature>
<accession>A0A401PNB9</accession>
<dbReference type="Gene3D" id="4.10.280.10">
    <property type="entry name" value="Helix-loop-helix DNA-binding domain"/>
    <property type="match status" value="1"/>
</dbReference>
<feature type="domain" description="BHLH" evidence="10">
    <location>
        <begin position="16"/>
        <end position="67"/>
    </location>
</feature>
<dbReference type="SMART" id="SM00353">
    <property type="entry name" value="HLH"/>
    <property type="match status" value="1"/>
</dbReference>
<dbReference type="OMA" id="GRRNDMA"/>
<dbReference type="GO" id="GO:0000981">
    <property type="term" value="F:DNA-binding transcription factor activity, RNA polymerase II-specific"/>
    <property type="evidence" value="ECO:0007669"/>
    <property type="project" value="TreeGrafter"/>
</dbReference>
<evidence type="ECO:0000256" key="4">
    <source>
        <dbReference type="ARBA" id="ARBA00022871"/>
    </source>
</evidence>
<gene>
    <name evidence="11" type="ORF">scyTo_0003718</name>
</gene>
<evidence type="ECO:0000256" key="1">
    <source>
        <dbReference type="ARBA" id="ARBA00004123"/>
    </source>
</evidence>
<dbReference type="PANTHER" id="PTHR15402:SF4">
    <property type="entry name" value="SPERMATOGENESIS- AND OOGENESIS-SPECIFIC BASIC HELIX-LOOP-HELIX-CONTAINING PROTEIN 1"/>
    <property type="match status" value="1"/>
</dbReference>
<comment type="caution">
    <text evidence="11">The sequence shown here is derived from an EMBL/GenBank/DDBJ whole genome shotgun (WGS) entry which is preliminary data.</text>
</comment>
<dbReference type="OrthoDB" id="5966556at2759"/>
<keyword evidence="5" id="KW-0805">Transcription regulation</keyword>
<dbReference type="PANTHER" id="PTHR15402">
    <property type="entry name" value="TRANSCRIPTION FACTOR-LIKE 5 PROTEIN"/>
    <property type="match status" value="1"/>
</dbReference>
<evidence type="ECO:0000256" key="8">
    <source>
        <dbReference type="ARBA" id="ARBA00023242"/>
    </source>
</evidence>
<evidence type="ECO:0000256" key="6">
    <source>
        <dbReference type="ARBA" id="ARBA00023125"/>
    </source>
</evidence>
<dbReference type="GO" id="GO:0046983">
    <property type="term" value="F:protein dimerization activity"/>
    <property type="evidence" value="ECO:0007669"/>
    <property type="project" value="InterPro"/>
</dbReference>
<comment type="subcellular location">
    <subcellularLocation>
        <location evidence="1">Nucleus</location>
    </subcellularLocation>
</comment>
<proteinExistence type="predicted"/>
<evidence type="ECO:0000256" key="7">
    <source>
        <dbReference type="ARBA" id="ARBA00023163"/>
    </source>
</evidence>
<protein>
    <recommendedName>
        <fullName evidence="10">BHLH domain-containing protein</fullName>
    </recommendedName>
</protein>
<evidence type="ECO:0000256" key="2">
    <source>
        <dbReference type="ARBA" id="ARBA00022473"/>
    </source>
</evidence>
<keyword evidence="12" id="KW-1185">Reference proteome</keyword>
<keyword evidence="8" id="KW-0539">Nucleus</keyword>
<feature type="non-terminal residue" evidence="11">
    <location>
        <position position="1"/>
    </location>
</feature>
<dbReference type="GO" id="GO:0007283">
    <property type="term" value="P:spermatogenesis"/>
    <property type="evidence" value="ECO:0007669"/>
    <property type="project" value="UniProtKB-KW"/>
</dbReference>
<keyword evidence="6" id="KW-0238">DNA-binding</keyword>
<dbReference type="InterPro" id="IPR039583">
    <property type="entry name" value="TCFL5/SOLH1/2"/>
</dbReference>
<dbReference type="AlphaFoldDB" id="A0A401PNB9"/>
<dbReference type="STRING" id="75743.A0A401PNB9"/>
<evidence type="ECO:0000313" key="12">
    <source>
        <dbReference type="Proteomes" id="UP000288216"/>
    </source>
</evidence>
<reference evidence="11 12" key="1">
    <citation type="journal article" date="2018" name="Nat. Ecol. Evol.">
        <title>Shark genomes provide insights into elasmobranch evolution and the origin of vertebrates.</title>
        <authorList>
            <person name="Hara Y"/>
            <person name="Yamaguchi K"/>
            <person name="Onimaru K"/>
            <person name="Kadota M"/>
            <person name="Koyanagi M"/>
            <person name="Keeley SD"/>
            <person name="Tatsumi K"/>
            <person name="Tanaka K"/>
            <person name="Motone F"/>
            <person name="Kageyama Y"/>
            <person name="Nozu R"/>
            <person name="Adachi N"/>
            <person name="Nishimura O"/>
            <person name="Nakagawa R"/>
            <person name="Tanegashima C"/>
            <person name="Kiyatake I"/>
            <person name="Matsumoto R"/>
            <person name="Murakumo K"/>
            <person name="Nishida K"/>
            <person name="Terakita A"/>
            <person name="Kuratani S"/>
            <person name="Sato K"/>
            <person name="Hyodo S Kuraku.S."/>
        </authorList>
    </citation>
    <scope>NUCLEOTIDE SEQUENCE [LARGE SCALE GENOMIC DNA]</scope>
</reference>
<dbReference type="PROSITE" id="PS50888">
    <property type="entry name" value="BHLH"/>
    <property type="match status" value="1"/>
</dbReference>
<evidence type="ECO:0000313" key="11">
    <source>
        <dbReference type="EMBL" id="GCB74627.1"/>
    </source>
</evidence>
<keyword evidence="2" id="KW-0217">Developmental protein</keyword>